<comment type="similarity">
    <text evidence="1">Belongs to the FMO family.</text>
</comment>
<proteinExistence type="inferred from homology"/>
<evidence type="ECO:0000256" key="4">
    <source>
        <dbReference type="ARBA" id="ARBA00022857"/>
    </source>
</evidence>
<evidence type="ECO:0000256" key="2">
    <source>
        <dbReference type="ARBA" id="ARBA00022630"/>
    </source>
</evidence>
<gene>
    <name evidence="7" type="ORF">PMIN01_12034</name>
</gene>
<dbReference type="GO" id="GO:0004499">
    <property type="term" value="F:N,N-dimethylaniline monooxygenase activity"/>
    <property type="evidence" value="ECO:0007669"/>
    <property type="project" value="InterPro"/>
</dbReference>
<dbReference type="PRINTS" id="PR00370">
    <property type="entry name" value="FMOXYGENASE"/>
</dbReference>
<dbReference type="InterPro" id="IPR036188">
    <property type="entry name" value="FAD/NAD-bd_sf"/>
</dbReference>
<sequence>MLSVAVIGGGPAGLVTLKHLLAAKDALRSTVTPRLFEADEAIGGAFRSRNYEDGELVSSRQLTTFSDFRWKSGPDFMIVEQYLDYLGAYCEAFRLGPYIDFCCRVTNVRQNDSGRHVVSYTKNGEAREWICDAVAICTGLHVHPSLVPLDGVGNIPKSIHSADFKSSAQFEDAKTVLILGSGETAADVAHLAVTSRSRRVVFCHRDGFHLAPKRNPKPRCTLRLLSSTASDQVPIDISRPSIFDTIYVHPRLRSSNILWTYHDCYLRTILWLSWGTTHGIDQWIGGKPKVFFNKAGHKIAPYIDDYWRPYSIRRVLQYVLKLVFSSEHRSERPSPSAGQIDVAPWPSHVDKDGRVHFQDNHMPEYRRMKNHPRGPVYADMVVFCTGYKPLIPFLDCNAGRRFSEQAPIVESDGEHSEGWNYNPRGLVRGIWPRDDPSLAFVGFARPNLGAIPPLAEMQAQLWITKLLAPSRLSSMRTDDESHYQLHCTQKFPHALRCRSRELRVSACTGYGNGGNPMAYAGDAGRAVETRCYGVSSRSVISGVWYKLPLTWALGANFNTKFRLCGPWAQKEAVTVMAGELWETVTRREVIFGHLTLSAIPIIIFGPLNLILYLITLCLPNGG</sequence>
<keyword evidence="6" id="KW-1133">Transmembrane helix</keyword>
<dbReference type="Pfam" id="PF00743">
    <property type="entry name" value="FMO-like"/>
    <property type="match status" value="1"/>
</dbReference>
<dbReference type="GO" id="GO:0050661">
    <property type="term" value="F:NADP binding"/>
    <property type="evidence" value="ECO:0007669"/>
    <property type="project" value="InterPro"/>
</dbReference>
<dbReference type="GO" id="GO:0050660">
    <property type="term" value="F:flavin adenine dinucleotide binding"/>
    <property type="evidence" value="ECO:0007669"/>
    <property type="project" value="InterPro"/>
</dbReference>
<dbReference type="AlphaFoldDB" id="A0A9P6G6M9"/>
<evidence type="ECO:0000313" key="7">
    <source>
        <dbReference type="EMBL" id="KAF9730101.1"/>
    </source>
</evidence>
<dbReference type="OrthoDB" id="66881at2759"/>
<name>A0A9P6G6M9_9PLEO</name>
<keyword evidence="7" id="KW-0503">Monooxygenase</keyword>
<organism evidence="7 8">
    <name type="scientific">Paraphaeosphaeria minitans</name>
    <dbReference type="NCBI Taxonomy" id="565426"/>
    <lineage>
        <taxon>Eukaryota</taxon>
        <taxon>Fungi</taxon>
        <taxon>Dikarya</taxon>
        <taxon>Ascomycota</taxon>
        <taxon>Pezizomycotina</taxon>
        <taxon>Dothideomycetes</taxon>
        <taxon>Pleosporomycetidae</taxon>
        <taxon>Pleosporales</taxon>
        <taxon>Massarineae</taxon>
        <taxon>Didymosphaeriaceae</taxon>
        <taxon>Paraphaeosphaeria</taxon>
    </lineage>
</organism>
<dbReference type="Gene3D" id="3.50.50.60">
    <property type="entry name" value="FAD/NAD(P)-binding domain"/>
    <property type="match status" value="2"/>
</dbReference>
<feature type="transmembrane region" description="Helical" evidence="6">
    <location>
        <begin position="594"/>
        <end position="618"/>
    </location>
</feature>
<comment type="caution">
    <text evidence="7">The sequence shown here is derived from an EMBL/GenBank/DDBJ whole genome shotgun (WGS) entry which is preliminary data.</text>
</comment>
<keyword evidence="6" id="KW-0812">Transmembrane</keyword>
<dbReference type="InterPro" id="IPR050346">
    <property type="entry name" value="FMO-like"/>
</dbReference>
<dbReference type="SUPFAM" id="SSF51905">
    <property type="entry name" value="FAD/NAD(P)-binding domain"/>
    <property type="match status" value="2"/>
</dbReference>
<keyword evidence="5" id="KW-0560">Oxidoreductase</keyword>
<evidence type="ECO:0000256" key="3">
    <source>
        <dbReference type="ARBA" id="ARBA00022827"/>
    </source>
</evidence>
<dbReference type="Proteomes" id="UP000756921">
    <property type="component" value="Unassembled WGS sequence"/>
</dbReference>
<keyword evidence="4" id="KW-0521">NADP</keyword>
<keyword evidence="6" id="KW-0472">Membrane</keyword>
<accession>A0A9P6G6M9</accession>
<keyword evidence="3" id="KW-0274">FAD</keyword>
<dbReference type="PANTHER" id="PTHR23023">
    <property type="entry name" value="DIMETHYLANILINE MONOOXYGENASE"/>
    <property type="match status" value="1"/>
</dbReference>
<keyword evidence="8" id="KW-1185">Reference proteome</keyword>
<evidence type="ECO:0000256" key="1">
    <source>
        <dbReference type="ARBA" id="ARBA00009183"/>
    </source>
</evidence>
<evidence type="ECO:0000256" key="6">
    <source>
        <dbReference type="SAM" id="Phobius"/>
    </source>
</evidence>
<dbReference type="EMBL" id="WJXW01000015">
    <property type="protein sequence ID" value="KAF9730101.1"/>
    <property type="molecule type" value="Genomic_DNA"/>
</dbReference>
<dbReference type="InterPro" id="IPR020946">
    <property type="entry name" value="Flavin_mOase-like"/>
</dbReference>
<reference evidence="7" key="1">
    <citation type="journal article" date="2020" name="Mol. Plant Microbe Interact.">
        <title>Genome Sequence of the Biocontrol Agent Coniothyrium minitans strain Conio (IMI 134523).</title>
        <authorList>
            <person name="Patel D."/>
            <person name="Shittu T.A."/>
            <person name="Baroncelli R."/>
            <person name="Muthumeenakshi S."/>
            <person name="Osborne T.H."/>
            <person name="Janganan T.K."/>
            <person name="Sreenivasaprasad S."/>
        </authorList>
    </citation>
    <scope>NUCLEOTIDE SEQUENCE</scope>
    <source>
        <strain evidence="7">Conio</strain>
    </source>
</reference>
<keyword evidence="2" id="KW-0285">Flavoprotein</keyword>
<evidence type="ECO:0000256" key="5">
    <source>
        <dbReference type="ARBA" id="ARBA00023002"/>
    </source>
</evidence>
<dbReference type="InterPro" id="IPR000960">
    <property type="entry name" value="Flavin_mOase"/>
</dbReference>
<protein>
    <submittedName>
        <fullName evidence="7">Dimethylaniline monooxygenase</fullName>
    </submittedName>
</protein>
<evidence type="ECO:0000313" key="8">
    <source>
        <dbReference type="Proteomes" id="UP000756921"/>
    </source>
</evidence>